<sequence>MKMKILIVVIIVLSCLATQAQIKIEGQVVDEKDHSQVIPDVKIFTSNFPENEVTTNESGQFKITVPAEGTDTIFFEHVGFESSYTVLSPTLKKRIIKKDQGVLLLTHELSFKELPTAVIYSKKVDTTYGSPKHSVEDFLMTEKGDLLLLAYEKTLKKGAKIVLASSNQEDITEATVPGDAHYLFKDYAGIPYVICEDKIFAIEIVKNKIRFESVSLNDFYDFYHRVIDTIEDNYYYSTFNELYPAVSFIVTNKNDSSHHELIEIEDDFMMELYRAQFKYVSGRDKLWAYRKEIETGIDKEVWIGATSFTQDILYKPVYAPLFIMRDTVHVFDQYKKKLFKFDRYHNKVDSLDLDFVQESNKEKWEQPLIHDQEQDKVYGLYNKGGYYYIKSINCQDGKVLKELKLANRFVERIKIFNGKVYYIYRPYESLQKKFIYSEELP</sequence>
<name>A0A916JP47_9FLAO</name>
<evidence type="ECO:0000313" key="3">
    <source>
        <dbReference type="Proteomes" id="UP000683507"/>
    </source>
</evidence>
<dbReference type="InterPro" id="IPR008969">
    <property type="entry name" value="CarboxyPept-like_regulatory"/>
</dbReference>
<protein>
    <recommendedName>
        <fullName evidence="4">Carboxypeptidase-like regulatory domain-containing protein</fullName>
    </recommendedName>
</protein>
<gene>
    <name evidence="2" type="ORF">CRYO30217_02552</name>
</gene>
<feature type="chain" id="PRO_5036688777" description="Carboxypeptidase-like regulatory domain-containing protein" evidence="1">
    <location>
        <begin position="21"/>
        <end position="441"/>
    </location>
</feature>
<organism evidence="2 3">
    <name type="scientific">Parvicella tangerina</name>
    <dbReference type="NCBI Taxonomy" id="2829795"/>
    <lineage>
        <taxon>Bacteria</taxon>
        <taxon>Pseudomonadati</taxon>
        <taxon>Bacteroidota</taxon>
        <taxon>Flavobacteriia</taxon>
        <taxon>Flavobacteriales</taxon>
        <taxon>Parvicellaceae</taxon>
        <taxon>Parvicella</taxon>
    </lineage>
</organism>
<dbReference type="AlphaFoldDB" id="A0A916JP47"/>
<feature type="signal peptide" evidence="1">
    <location>
        <begin position="1"/>
        <end position="20"/>
    </location>
</feature>
<keyword evidence="3" id="KW-1185">Reference proteome</keyword>
<dbReference type="PROSITE" id="PS51257">
    <property type="entry name" value="PROKAR_LIPOPROTEIN"/>
    <property type="match status" value="1"/>
</dbReference>
<evidence type="ECO:0000313" key="2">
    <source>
        <dbReference type="EMBL" id="CAG5084734.1"/>
    </source>
</evidence>
<reference evidence="2" key="1">
    <citation type="submission" date="2021-04" db="EMBL/GenBank/DDBJ databases">
        <authorList>
            <person name="Rodrigo-Torres L."/>
            <person name="Arahal R. D."/>
            <person name="Lucena T."/>
        </authorList>
    </citation>
    <scope>NUCLEOTIDE SEQUENCE</scope>
    <source>
        <strain evidence="2">AS29M-1</strain>
    </source>
</reference>
<dbReference type="SUPFAM" id="SSF49464">
    <property type="entry name" value="Carboxypeptidase regulatory domain-like"/>
    <property type="match status" value="1"/>
</dbReference>
<dbReference type="Pfam" id="PF13715">
    <property type="entry name" value="CarbopepD_reg_2"/>
    <property type="match status" value="1"/>
</dbReference>
<dbReference type="EMBL" id="OU015584">
    <property type="protein sequence ID" value="CAG5084734.1"/>
    <property type="molecule type" value="Genomic_DNA"/>
</dbReference>
<proteinExistence type="predicted"/>
<accession>A0A916JP47</accession>
<evidence type="ECO:0008006" key="4">
    <source>
        <dbReference type="Google" id="ProtNLM"/>
    </source>
</evidence>
<dbReference type="Gene3D" id="2.60.40.1120">
    <property type="entry name" value="Carboxypeptidase-like, regulatory domain"/>
    <property type="match status" value="1"/>
</dbReference>
<dbReference type="Proteomes" id="UP000683507">
    <property type="component" value="Chromosome"/>
</dbReference>
<evidence type="ECO:0000256" key="1">
    <source>
        <dbReference type="SAM" id="SignalP"/>
    </source>
</evidence>
<keyword evidence="1" id="KW-0732">Signal</keyword>
<dbReference type="KEGG" id="ptan:CRYO30217_02552"/>